<dbReference type="Proteomes" id="UP000815325">
    <property type="component" value="Unassembled WGS sequence"/>
</dbReference>
<keyword evidence="2 6" id="KW-0732">Signal</keyword>
<comment type="subcellular location">
    <subcellularLocation>
        <location evidence="1">Endoplasmic reticulum lumen</location>
    </subcellularLocation>
</comment>
<sequence length="269" mass="28736">MSARSTMLLASAVVMFMANAASASMMSVDLGSEYLKVALIKPGRTPISIVVNEMTRRKSPALVGVVKGERLLGEEAFSLSVRYPDFIYTRIRDLLGKPASDPSLHRMLQAQSLPFKVVPHSPERPTAAVQGTDGSVHSAEELVASLLQYARGIAEAQSGAPVPDAVVAVPPFFGQAQRQALQDAAQLAGVNLMGIINSNTAAALQFGIEKDFADKTQHVIFFDLGSGSTIASLVKYSSYEAKEAGKPKAISQLEVQEVEWDELCGSNNL</sequence>
<dbReference type="InterPro" id="IPR018181">
    <property type="entry name" value="Heat_shock_70_CS"/>
</dbReference>
<evidence type="ECO:0000313" key="7">
    <source>
        <dbReference type="EMBL" id="KAF5840429.1"/>
    </source>
</evidence>
<organism evidence="7 8">
    <name type="scientific">Dunaliella salina</name>
    <name type="common">Green alga</name>
    <name type="synonym">Protococcus salinus</name>
    <dbReference type="NCBI Taxonomy" id="3046"/>
    <lineage>
        <taxon>Eukaryota</taxon>
        <taxon>Viridiplantae</taxon>
        <taxon>Chlorophyta</taxon>
        <taxon>core chlorophytes</taxon>
        <taxon>Chlorophyceae</taxon>
        <taxon>CS clade</taxon>
        <taxon>Chlamydomonadales</taxon>
        <taxon>Dunaliellaceae</taxon>
        <taxon>Dunaliella</taxon>
    </lineage>
</organism>
<evidence type="ECO:0000256" key="5">
    <source>
        <dbReference type="ARBA" id="ARBA00023186"/>
    </source>
</evidence>
<evidence type="ECO:0000256" key="4">
    <source>
        <dbReference type="ARBA" id="ARBA00022840"/>
    </source>
</evidence>
<dbReference type="PROSITE" id="PS00329">
    <property type="entry name" value="HSP70_2"/>
    <property type="match status" value="1"/>
</dbReference>
<comment type="caution">
    <text evidence="7">The sequence shown here is derived from an EMBL/GenBank/DDBJ whole genome shotgun (WGS) entry which is preliminary data.</text>
</comment>
<proteinExistence type="predicted"/>
<evidence type="ECO:0000313" key="8">
    <source>
        <dbReference type="Proteomes" id="UP000815325"/>
    </source>
</evidence>
<reference evidence="7" key="1">
    <citation type="submission" date="2017-08" db="EMBL/GenBank/DDBJ databases">
        <authorList>
            <person name="Polle J.E."/>
            <person name="Barry K."/>
            <person name="Cushman J."/>
            <person name="Schmutz J."/>
            <person name="Tran D."/>
            <person name="Hathwaick L.T."/>
            <person name="Yim W.C."/>
            <person name="Jenkins J."/>
            <person name="Mckie-Krisberg Z.M."/>
            <person name="Prochnik S."/>
            <person name="Lindquist E."/>
            <person name="Dockter R.B."/>
            <person name="Adam C."/>
            <person name="Molina H."/>
            <person name="Bunkerborg J."/>
            <person name="Jin E."/>
            <person name="Buchheim M."/>
            <person name="Magnuson J."/>
        </authorList>
    </citation>
    <scope>NUCLEOTIDE SEQUENCE</scope>
    <source>
        <strain evidence="7">CCAP 19/18</strain>
    </source>
</reference>
<gene>
    <name evidence="7" type="ORF">DUNSADRAFT_16806</name>
</gene>
<keyword evidence="5" id="KW-0143">Chaperone</keyword>
<dbReference type="SUPFAM" id="SSF53067">
    <property type="entry name" value="Actin-like ATPase domain"/>
    <property type="match status" value="1"/>
</dbReference>
<keyword evidence="4" id="KW-0067">ATP-binding</keyword>
<keyword evidence="8" id="KW-1185">Reference proteome</keyword>
<dbReference type="InterPro" id="IPR013126">
    <property type="entry name" value="Hsp_70_fam"/>
</dbReference>
<evidence type="ECO:0000256" key="3">
    <source>
        <dbReference type="ARBA" id="ARBA00022741"/>
    </source>
</evidence>
<dbReference type="Gene3D" id="3.30.420.40">
    <property type="match status" value="2"/>
</dbReference>
<protein>
    <submittedName>
        <fullName evidence="7">Hsp70 protein-domain-containing protein</fullName>
    </submittedName>
</protein>
<dbReference type="PRINTS" id="PR00301">
    <property type="entry name" value="HEATSHOCK70"/>
</dbReference>
<keyword evidence="3" id="KW-0547">Nucleotide-binding</keyword>
<dbReference type="PANTHER" id="PTHR45639">
    <property type="entry name" value="HSC70CB, ISOFORM G-RELATED"/>
    <property type="match status" value="1"/>
</dbReference>
<dbReference type="InterPro" id="IPR043129">
    <property type="entry name" value="ATPase_NBD"/>
</dbReference>
<name>A0ABQ7H0P9_DUNSA</name>
<accession>A0ABQ7H0P9</accession>
<dbReference type="Pfam" id="PF00012">
    <property type="entry name" value="HSP70"/>
    <property type="match status" value="1"/>
</dbReference>
<feature type="signal peptide" evidence="6">
    <location>
        <begin position="1"/>
        <end position="23"/>
    </location>
</feature>
<evidence type="ECO:0000256" key="1">
    <source>
        <dbReference type="ARBA" id="ARBA00004319"/>
    </source>
</evidence>
<feature type="chain" id="PRO_5046777584" evidence="6">
    <location>
        <begin position="24"/>
        <end position="269"/>
    </location>
</feature>
<evidence type="ECO:0000256" key="2">
    <source>
        <dbReference type="ARBA" id="ARBA00022729"/>
    </source>
</evidence>
<dbReference type="Gene3D" id="3.30.30.30">
    <property type="match status" value="1"/>
</dbReference>
<evidence type="ECO:0000256" key="6">
    <source>
        <dbReference type="SAM" id="SignalP"/>
    </source>
</evidence>
<dbReference type="PANTHER" id="PTHR45639:SF3">
    <property type="entry name" value="HYPOXIA UP-REGULATED PROTEIN 1"/>
    <property type="match status" value="1"/>
</dbReference>
<dbReference type="EMBL" id="MU069514">
    <property type="protein sequence ID" value="KAF5840429.1"/>
    <property type="molecule type" value="Genomic_DNA"/>
</dbReference>